<dbReference type="GeneID" id="105026841"/>
<dbReference type="EC" id="3.2.1.17" evidence="3 9"/>
<reference evidence="11" key="3">
    <citation type="submission" date="2025-09" db="UniProtKB">
        <authorList>
            <consortium name="Ensembl"/>
        </authorList>
    </citation>
    <scope>IDENTIFICATION</scope>
</reference>
<evidence type="ECO:0000256" key="9">
    <source>
        <dbReference type="PIRNR" id="PIRNR001065"/>
    </source>
</evidence>
<evidence type="ECO:0000256" key="7">
    <source>
        <dbReference type="ARBA" id="ARBA00022801"/>
    </source>
</evidence>
<dbReference type="GO" id="GO:0031640">
    <property type="term" value="P:killing of cells of another organism"/>
    <property type="evidence" value="ECO:0007669"/>
    <property type="project" value="UniProtKB-KW"/>
</dbReference>
<evidence type="ECO:0000256" key="5">
    <source>
        <dbReference type="ARBA" id="ARBA00022529"/>
    </source>
</evidence>
<reference evidence="11 12" key="1">
    <citation type="submission" date="2020-02" db="EMBL/GenBank/DDBJ databases">
        <title>Esox lucius (northern pike) genome, fEsoLuc1, primary haplotype.</title>
        <authorList>
            <person name="Myers G."/>
            <person name="Karagic N."/>
            <person name="Meyer A."/>
            <person name="Pippel M."/>
            <person name="Reichard M."/>
            <person name="Winkler S."/>
            <person name="Tracey A."/>
            <person name="Sims Y."/>
            <person name="Howe K."/>
            <person name="Rhie A."/>
            <person name="Formenti G."/>
            <person name="Durbin R."/>
            <person name="Fedrigo O."/>
            <person name="Jarvis E.D."/>
        </authorList>
    </citation>
    <scope>NUCLEOTIDE SEQUENCE [LARGE SCALE GENOMIC DNA]</scope>
</reference>
<evidence type="ECO:0000256" key="1">
    <source>
        <dbReference type="ARBA" id="ARBA00000632"/>
    </source>
</evidence>
<keyword evidence="5" id="KW-0929">Antimicrobial</keyword>
<dbReference type="Ensembl" id="ENSELUT00000112131.1">
    <property type="protein sequence ID" value="ENSELUP00000088296.1"/>
    <property type="gene ID" value="ENSELUG00000017232.3"/>
</dbReference>
<keyword evidence="12" id="KW-1185">Reference proteome</keyword>
<dbReference type="FunFam" id="1.10.530.10:FF:000026">
    <property type="entry name" value="Lysozyme g"/>
    <property type="match status" value="1"/>
</dbReference>
<dbReference type="Proteomes" id="UP000265140">
    <property type="component" value="Chromosome 9"/>
</dbReference>
<evidence type="ECO:0000256" key="10">
    <source>
        <dbReference type="PIRSR" id="PIRSR001065-1"/>
    </source>
</evidence>
<dbReference type="GO" id="GO:0003796">
    <property type="term" value="F:lysozyme activity"/>
    <property type="evidence" value="ECO:0007669"/>
    <property type="project" value="UniProtKB-UniRule"/>
</dbReference>
<comment type="similarity">
    <text evidence="2 9">Belongs to the glycosyl hydrolase 23 family.</text>
</comment>
<dbReference type="PANTHER" id="PTHR31698:SF8">
    <property type="entry name" value="LYSOZYME G-RELATED"/>
    <property type="match status" value="1"/>
</dbReference>
<dbReference type="GO" id="GO:0042742">
    <property type="term" value="P:defense response to bacterium"/>
    <property type="evidence" value="ECO:0007669"/>
    <property type="project" value="UniProtKB-KW"/>
</dbReference>
<feature type="active site" evidence="10">
    <location>
        <position position="87"/>
    </location>
</feature>
<dbReference type="KEGG" id="els:105026841"/>
<organism evidence="11 12">
    <name type="scientific">Esox lucius</name>
    <name type="common">Northern pike</name>
    <dbReference type="NCBI Taxonomy" id="8010"/>
    <lineage>
        <taxon>Eukaryota</taxon>
        <taxon>Metazoa</taxon>
        <taxon>Chordata</taxon>
        <taxon>Craniata</taxon>
        <taxon>Vertebrata</taxon>
        <taxon>Euteleostomi</taxon>
        <taxon>Actinopterygii</taxon>
        <taxon>Neopterygii</taxon>
        <taxon>Teleostei</taxon>
        <taxon>Protacanthopterygii</taxon>
        <taxon>Esociformes</taxon>
        <taxon>Esocidae</taxon>
        <taxon>Esox</taxon>
    </lineage>
</organism>
<keyword evidence="6" id="KW-0081">Bacteriolytic enzyme</keyword>
<comment type="catalytic activity">
    <reaction evidence="1 9">
        <text>Hydrolysis of (1-&gt;4)-beta-linkages between N-acetylmuramic acid and N-acetyl-D-glucosamine residues in a peptidoglycan and between N-acetyl-D-glucosamine residues in chitodextrins.</text>
        <dbReference type="EC" id="3.2.1.17"/>
    </reaction>
</comment>
<evidence type="ECO:0000313" key="11">
    <source>
        <dbReference type="Ensembl" id="ENSELUP00000088296.1"/>
    </source>
</evidence>
<evidence type="ECO:0000256" key="6">
    <source>
        <dbReference type="ARBA" id="ARBA00022638"/>
    </source>
</evidence>
<evidence type="ECO:0000256" key="2">
    <source>
        <dbReference type="ARBA" id="ARBA00008902"/>
    </source>
</evidence>
<dbReference type="GO" id="GO:0009253">
    <property type="term" value="P:peptidoglycan catabolic process"/>
    <property type="evidence" value="ECO:0007669"/>
    <property type="project" value="InterPro"/>
</dbReference>
<dbReference type="SUPFAM" id="SSF53955">
    <property type="entry name" value="Lysozyme-like"/>
    <property type="match status" value="1"/>
</dbReference>
<sequence>MSCQYGDLRRVDTTGASFETARADGKQAGGVAASHSMAADDLNAMNRYKSLIISVGQAKGVDPAVIAGIISRESRAGKGLDSNGWGDHGNAFGLMQIDKRWHTPQGGPFSETHISQATQILVDIINFEVKKKFSSWTKEEQLKAGLAGYNMGLSRVHSYERVDESTTGKDYSNDVIARAQWYKSNGF</sequence>
<reference evidence="11" key="2">
    <citation type="submission" date="2025-08" db="UniProtKB">
        <authorList>
            <consortium name="Ensembl"/>
        </authorList>
    </citation>
    <scope>IDENTIFICATION</scope>
</reference>
<evidence type="ECO:0000256" key="8">
    <source>
        <dbReference type="ARBA" id="ARBA00023295"/>
    </source>
</evidence>
<feature type="active site" evidence="10">
    <location>
        <position position="73"/>
    </location>
</feature>
<dbReference type="AlphaFoldDB" id="A0AAY5KHT1"/>
<name>A0AAY5KHT1_ESOLU</name>
<evidence type="ECO:0000256" key="4">
    <source>
        <dbReference type="ARBA" id="ARBA00016485"/>
    </source>
</evidence>
<dbReference type="PRINTS" id="PR00749">
    <property type="entry name" value="LYSOZYMEG"/>
</dbReference>
<dbReference type="InterPro" id="IPR023346">
    <property type="entry name" value="Lysozyme-like_dom_sf"/>
</dbReference>
<dbReference type="PIRSF" id="PIRSF001065">
    <property type="entry name" value="Lysozyme_g"/>
    <property type="match status" value="1"/>
</dbReference>
<evidence type="ECO:0000313" key="12">
    <source>
        <dbReference type="Proteomes" id="UP000265140"/>
    </source>
</evidence>
<evidence type="ECO:0000256" key="3">
    <source>
        <dbReference type="ARBA" id="ARBA00012732"/>
    </source>
</evidence>
<proteinExistence type="inferred from homology"/>
<dbReference type="Gene3D" id="1.10.530.10">
    <property type="match status" value="1"/>
</dbReference>
<keyword evidence="7 9" id="KW-0378">Hydrolase</keyword>
<keyword evidence="8 9" id="KW-0326">Glycosidase</keyword>
<dbReference type="InterPro" id="IPR002152">
    <property type="entry name" value="Glyco_hydro_23"/>
</dbReference>
<dbReference type="RefSeq" id="XP_010896890.2">
    <property type="nucleotide sequence ID" value="XM_010898588.4"/>
</dbReference>
<protein>
    <recommendedName>
        <fullName evidence="4 9">Lysozyme g</fullName>
        <ecNumber evidence="3 9">3.2.1.17</ecNumber>
    </recommendedName>
</protein>
<accession>A0AAY5KHT1</accession>
<dbReference type="CDD" id="cd01021">
    <property type="entry name" value="GEWL"/>
    <property type="match status" value="1"/>
</dbReference>
<dbReference type="PANTHER" id="PTHR31698">
    <property type="entry name" value="LYSOZYME G FAMILY MEMBER"/>
    <property type="match status" value="1"/>
</dbReference>
<dbReference type="GeneTree" id="ENSGT00390000017614"/>